<protein>
    <recommendedName>
        <fullName evidence="3">DUF218 domain-containing protein</fullName>
    </recommendedName>
</protein>
<reference evidence="1 2" key="1">
    <citation type="journal article" date="2016" name="Nat. Commun.">
        <title>Thousands of microbial genomes shed light on interconnected biogeochemical processes in an aquifer system.</title>
        <authorList>
            <person name="Anantharaman K."/>
            <person name="Brown C.T."/>
            <person name="Hug L.A."/>
            <person name="Sharon I."/>
            <person name="Castelle C.J."/>
            <person name="Probst A.J."/>
            <person name="Thomas B.C."/>
            <person name="Singh A."/>
            <person name="Wilkins M.J."/>
            <person name="Karaoz U."/>
            <person name="Brodie E.L."/>
            <person name="Williams K.H."/>
            <person name="Hubbard S.S."/>
            <person name="Banfield J.F."/>
        </authorList>
    </citation>
    <scope>NUCLEOTIDE SEQUENCE [LARGE SCALE GENOMIC DNA]</scope>
</reference>
<organism evidence="1 2">
    <name type="scientific">Candidatus Kaiserbacteria bacterium RIFCSPHIGHO2_01_FULL_56_24</name>
    <dbReference type="NCBI Taxonomy" id="1798487"/>
    <lineage>
        <taxon>Bacteria</taxon>
        <taxon>Candidatus Kaiseribacteriota</taxon>
    </lineage>
</organism>
<name>A0A1F6DBN3_9BACT</name>
<dbReference type="AlphaFoldDB" id="A0A1F6DBN3"/>
<evidence type="ECO:0008006" key="3">
    <source>
        <dbReference type="Google" id="ProtNLM"/>
    </source>
</evidence>
<proteinExistence type="predicted"/>
<gene>
    <name evidence="1" type="ORF">A2765_00395</name>
</gene>
<comment type="caution">
    <text evidence="1">The sequence shown here is derived from an EMBL/GenBank/DDBJ whole genome shotgun (WGS) entry which is preliminary data.</text>
</comment>
<sequence>MPVLDRTADLVIGFAFDIERDPNTTSKFKPADEHLGSENPNPLYATPRLEGYAAMLRLGFTRHLLIPGKDERRYKGETVEIDGKPSPLWQGLIIRKMLIEDYGIKGVPIEWIPSTGSTRDAAIAAAIELRRRNIVVAEGRVEFVTSWYHVDRTSHHLREAGLLPLITSAETFLIAEAILKGERNEALDHLRSFGGHYLDQRVRDEIGGTAELLLGTYERKTKGW</sequence>
<evidence type="ECO:0000313" key="1">
    <source>
        <dbReference type="EMBL" id="OGG58826.1"/>
    </source>
</evidence>
<dbReference type="Proteomes" id="UP000176377">
    <property type="component" value="Unassembled WGS sequence"/>
</dbReference>
<evidence type="ECO:0000313" key="2">
    <source>
        <dbReference type="Proteomes" id="UP000176377"/>
    </source>
</evidence>
<accession>A0A1F6DBN3</accession>
<dbReference type="EMBL" id="MFLA01000026">
    <property type="protein sequence ID" value="OGG58826.1"/>
    <property type="molecule type" value="Genomic_DNA"/>
</dbReference>